<feature type="region of interest" description="Disordered" evidence="1">
    <location>
        <begin position="135"/>
        <end position="168"/>
    </location>
</feature>
<evidence type="ECO:0000313" key="2">
    <source>
        <dbReference type="EMBL" id="CAD9084050.1"/>
    </source>
</evidence>
<feature type="compositionally biased region" description="Basic residues" evidence="1">
    <location>
        <begin position="364"/>
        <end position="379"/>
    </location>
</feature>
<feature type="compositionally biased region" description="Polar residues" evidence="1">
    <location>
        <begin position="965"/>
        <end position="974"/>
    </location>
</feature>
<feature type="region of interest" description="Disordered" evidence="1">
    <location>
        <begin position="97"/>
        <end position="118"/>
    </location>
</feature>
<reference evidence="2" key="1">
    <citation type="submission" date="2021-01" db="EMBL/GenBank/DDBJ databases">
        <authorList>
            <person name="Corre E."/>
            <person name="Pelletier E."/>
            <person name="Niang G."/>
            <person name="Scheremetjew M."/>
            <person name="Finn R."/>
            <person name="Kale V."/>
            <person name="Holt S."/>
            <person name="Cochrane G."/>
            <person name="Meng A."/>
            <person name="Brown T."/>
            <person name="Cohen L."/>
        </authorList>
    </citation>
    <scope>NUCLEOTIDE SEQUENCE</scope>
    <source>
        <strain evidence="2">WS</strain>
    </source>
</reference>
<feature type="region of interest" description="Disordered" evidence="1">
    <location>
        <begin position="513"/>
        <end position="532"/>
    </location>
</feature>
<proteinExistence type="predicted"/>
<feature type="region of interest" description="Disordered" evidence="1">
    <location>
        <begin position="247"/>
        <end position="288"/>
    </location>
</feature>
<dbReference type="EMBL" id="HBGD01008867">
    <property type="protein sequence ID" value="CAD9084050.1"/>
    <property type="molecule type" value="Transcribed_RNA"/>
</dbReference>
<gene>
    <name evidence="2" type="ORF">PCOS0759_LOCUS7304</name>
</gene>
<feature type="region of interest" description="Disordered" evidence="1">
    <location>
        <begin position="928"/>
        <end position="974"/>
    </location>
</feature>
<sequence length="987" mass="114190">MSHFHIPSNSPRRVISPSNTNSPHRPPRKRTSLSQQPPPSLAASHHSPRRPASSSSHHHHNRNTPPHASSSASHQELRLQTQFQRTEDHIRQMKRQLEEGCEQQGSKNVSPLHQRGEAAVAQVGWGRTAAVSSNDHITRAGQSSPKPASSANSYGSVSENSHNADNQQQYRIEDLYQAMSQMEHMEGDIMLQGGENRVRSREAHDSGTARPLNDPNDMGEPSPPEISRLIHHHMSGFQRLYHTAQDDAAQNDDGASSLSPRSNLTNGSFSGATQQIRFKTRTKRSGSEHQIIQLDGGYEFDLVNGTNGEQQRRLHATTREAWEKDNAENQMESSPRGERHTSPRAHSHQVNIHTSSSPKTKSQSPRRRTSVSNSPRRRTSSSPNTRSPRRLRSTPTTASPIDRSSSPRILNRSSSTSNGASSPRPHHKDLVHASNSRHIIHYSPKDTTEDRLLKSHLSSQMRQSERLRSSNIEHRKEPSVHSSPARRRSHHLSASERHLNTLLLKKQEYEEKRERKKRELQQKEKEKFTGKPKINKRSKKMVIGRTGEVFSRLYEQRQEIVAKRERRKIEDKQLQEEEYNFRPSINPNSAELSRINQVDERVDSMLHWEEERKKKIENLRKAKEEQDQMDFRPRINPLSDKLAKVKKNRNSMRVEDRLLQYREQKLYEKEEKKWEMEREAMERANPKINLTSPGRPHHKTTSRMIELEDTQLDDGLSDDEQLSIDQEDTDVFGRLYERAVEMQHKRHSRQIDRERAALRDARTGQPMYTPMINARSAAMIRHLPVEDILQMKGETSKQKIERLIVEEKRRLKSQVSEKKVSAYSELLTILKEQRDGEDAAQRLMRPTQNVSQFTIQQLEAQQRRMTHRPKINERSRRIDLQKNSDDTSGGASPRYENLLKKKDEYEAKRQRLHEQLLSEQLQECTFKPRQLSQPHNSSRVSSHIPSPYTTKKQQQQKQVPVSQQIESQFSDTVTSEQMAEEIMMYYQ</sequence>
<feature type="compositionally biased region" description="Low complexity" evidence="1">
    <location>
        <begin position="945"/>
        <end position="964"/>
    </location>
</feature>
<accession>A0A7S1PIC4</accession>
<feature type="compositionally biased region" description="Basic and acidic residues" evidence="1">
    <location>
        <begin position="463"/>
        <end position="479"/>
    </location>
</feature>
<organism evidence="2">
    <name type="scientific">Percolomonas cosmopolitus</name>
    <dbReference type="NCBI Taxonomy" id="63605"/>
    <lineage>
        <taxon>Eukaryota</taxon>
        <taxon>Discoba</taxon>
        <taxon>Heterolobosea</taxon>
        <taxon>Tetramitia</taxon>
        <taxon>Eutetramitia</taxon>
        <taxon>Percolomonadidae</taxon>
        <taxon>Percolomonas</taxon>
    </lineage>
</organism>
<feature type="compositionally biased region" description="Polar residues" evidence="1">
    <location>
        <begin position="69"/>
        <end position="78"/>
    </location>
</feature>
<dbReference type="PANTHER" id="PTHR37028:SF4">
    <property type="entry name" value="ALMS MOTIF DOMAIN-CONTAINING PROTEIN"/>
    <property type="match status" value="1"/>
</dbReference>
<feature type="compositionally biased region" description="Basic and acidic residues" evidence="1">
    <location>
        <begin position="443"/>
        <end position="453"/>
    </location>
</feature>
<feature type="region of interest" description="Disordered" evidence="1">
    <location>
        <begin position="303"/>
        <end position="498"/>
    </location>
</feature>
<feature type="compositionally biased region" description="Polar residues" evidence="1">
    <location>
        <begin position="930"/>
        <end position="944"/>
    </location>
</feature>
<feature type="compositionally biased region" description="Low complexity" evidence="1">
    <location>
        <begin position="354"/>
        <end position="363"/>
    </location>
</feature>
<feature type="compositionally biased region" description="Basic and acidic residues" evidence="1">
    <location>
        <begin position="197"/>
        <end position="207"/>
    </location>
</feature>
<feature type="compositionally biased region" description="Basic and acidic residues" evidence="1">
    <location>
        <begin position="513"/>
        <end position="529"/>
    </location>
</feature>
<feature type="compositionally biased region" description="Low complexity" evidence="1">
    <location>
        <begin position="393"/>
        <end position="422"/>
    </location>
</feature>
<feature type="region of interest" description="Disordered" evidence="1">
    <location>
        <begin position="860"/>
        <end position="897"/>
    </location>
</feature>
<feature type="compositionally biased region" description="Basic and acidic residues" evidence="1">
    <location>
        <begin position="870"/>
        <end position="885"/>
    </location>
</feature>
<feature type="compositionally biased region" description="Polar residues" evidence="1">
    <location>
        <begin position="256"/>
        <end position="277"/>
    </location>
</feature>
<name>A0A7S1PIC4_9EUKA</name>
<protein>
    <submittedName>
        <fullName evidence="2">Uncharacterized protein</fullName>
    </submittedName>
</protein>
<dbReference type="AlphaFoldDB" id="A0A7S1PIC4"/>
<evidence type="ECO:0000256" key="1">
    <source>
        <dbReference type="SAM" id="MobiDB-lite"/>
    </source>
</evidence>
<feature type="region of interest" description="Disordered" evidence="1">
    <location>
        <begin position="1"/>
        <end position="78"/>
    </location>
</feature>
<feature type="compositionally biased region" description="Basic and acidic residues" evidence="1">
    <location>
        <begin position="317"/>
        <end position="327"/>
    </location>
</feature>
<feature type="compositionally biased region" description="Low complexity" evidence="1">
    <location>
        <begin position="41"/>
        <end position="55"/>
    </location>
</feature>
<dbReference type="PANTHER" id="PTHR37028">
    <property type="entry name" value="UNNAMED PRODUCT-RELATED"/>
    <property type="match status" value="1"/>
</dbReference>
<feature type="region of interest" description="Disordered" evidence="1">
    <location>
        <begin position="197"/>
        <end position="227"/>
    </location>
</feature>
<feature type="compositionally biased region" description="Polar residues" evidence="1">
    <location>
        <begin position="7"/>
        <end position="23"/>
    </location>
</feature>